<organism evidence="3 4">
    <name type="scientific">Streptomyces achromogenes</name>
    <dbReference type="NCBI Taxonomy" id="67255"/>
    <lineage>
        <taxon>Bacteria</taxon>
        <taxon>Bacillati</taxon>
        <taxon>Actinomycetota</taxon>
        <taxon>Actinomycetes</taxon>
        <taxon>Kitasatosporales</taxon>
        <taxon>Streptomycetaceae</taxon>
        <taxon>Streptomyces</taxon>
    </lineage>
</organism>
<proteinExistence type="predicted"/>
<dbReference type="Proteomes" id="UP001243364">
    <property type="component" value="Unassembled WGS sequence"/>
</dbReference>
<reference evidence="3 4" key="1">
    <citation type="submission" date="2023-07" db="EMBL/GenBank/DDBJ databases">
        <title>Comparative genomics of wheat-associated soil bacteria to identify genetic determinants of phenazine resistance.</title>
        <authorList>
            <person name="Mouncey N."/>
        </authorList>
    </citation>
    <scope>NUCLEOTIDE SEQUENCE [LARGE SCALE GENOMIC DNA]</scope>
    <source>
        <strain evidence="3 4">W4I19-2</strain>
    </source>
</reference>
<dbReference type="Pfam" id="PF10604">
    <property type="entry name" value="Polyketide_cyc2"/>
    <property type="match status" value="1"/>
</dbReference>
<dbReference type="Pfam" id="PF03364">
    <property type="entry name" value="Polyketide_cyc"/>
    <property type="match status" value="1"/>
</dbReference>
<feature type="region of interest" description="Disordered" evidence="1">
    <location>
        <begin position="1"/>
        <end position="20"/>
    </location>
</feature>
<gene>
    <name evidence="3" type="ORF">QFZ56_004352</name>
</gene>
<dbReference type="EMBL" id="JAUSYA010000001">
    <property type="protein sequence ID" value="MDQ0685389.1"/>
    <property type="molecule type" value="Genomic_DNA"/>
</dbReference>
<protein>
    <submittedName>
        <fullName evidence="3">Aromatase</fullName>
        <ecNumber evidence="3">4.2.1.-</ecNumber>
    </submittedName>
</protein>
<evidence type="ECO:0000313" key="3">
    <source>
        <dbReference type="EMBL" id="MDQ0685389.1"/>
    </source>
</evidence>
<evidence type="ECO:0000256" key="1">
    <source>
        <dbReference type="SAM" id="MobiDB-lite"/>
    </source>
</evidence>
<dbReference type="SUPFAM" id="SSF55961">
    <property type="entry name" value="Bet v1-like"/>
    <property type="match status" value="2"/>
</dbReference>
<dbReference type="CDD" id="cd08861">
    <property type="entry name" value="OtcD1_ARO-CYC_like"/>
    <property type="match status" value="2"/>
</dbReference>
<feature type="domain" description="Coenzyme Q-binding protein COQ10 START" evidence="2">
    <location>
        <begin position="206"/>
        <end position="298"/>
    </location>
</feature>
<name>A0ABU0Q3Z0_STRAH</name>
<dbReference type="EC" id="4.2.1.-" evidence="3"/>
<dbReference type="InterPro" id="IPR019587">
    <property type="entry name" value="Polyketide_cyclase/dehydratase"/>
</dbReference>
<accession>A0ABU0Q3Z0</accession>
<dbReference type="InterPro" id="IPR023393">
    <property type="entry name" value="START-like_dom_sf"/>
</dbReference>
<dbReference type="InterPro" id="IPR005031">
    <property type="entry name" value="COQ10_START"/>
</dbReference>
<comment type="caution">
    <text evidence="3">The sequence shown here is derived from an EMBL/GenBank/DDBJ whole genome shotgun (WGS) entry which is preliminary data.</text>
</comment>
<keyword evidence="4" id="KW-1185">Reference proteome</keyword>
<evidence type="ECO:0000313" key="4">
    <source>
        <dbReference type="Proteomes" id="UP001243364"/>
    </source>
</evidence>
<feature type="compositionally biased region" description="Low complexity" evidence="1">
    <location>
        <begin position="1"/>
        <end position="18"/>
    </location>
</feature>
<dbReference type="GO" id="GO:0016829">
    <property type="term" value="F:lyase activity"/>
    <property type="evidence" value="ECO:0007669"/>
    <property type="project" value="UniProtKB-KW"/>
</dbReference>
<sequence length="349" mass="38690">MARDAATVTTEVSTESATDGTVDGTAEVTVDGTAEVTVDGTTEVTHRIEVSAPASAVYRIVAEVGLWPLYFPPTVRAERTGGDETDERIRIWALANGELRTWESRRRLDPAGLRIEFEQIEPREPVAAMGGTWRVTERPDGGCTVELDHFYRAVDGDPVAHERISRAVDTNSRSELEHLRRAAERGDAERELLFDFADTETFTGSIEEAYAFIYEASRWPERLPHVARLELREEETGLQFMEMDTRSPDGSLHTTASGRVCEPLRRITYKQTILPPVLHAHNGEWRFEEGPDGTVKVTSYHQVLLDPAGIDALPDPPKTLADARQAVRHALGSNSRATMAKARAFVQAG</sequence>
<keyword evidence="3" id="KW-0456">Lyase</keyword>
<evidence type="ECO:0000259" key="2">
    <source>
        <dbReference type="Pfam" id="PF03364"/>
    </source>
</evidence>
<dbReference type="Gene3D" id="3.30.530.20">
    <property type="match status" value="2"/>
</dbReference>